<dbReference type="InterPro" id="IPR050238">
    <property type="entry name" value="DNA_Rep/Repair_Clamp_Loader"/>
</dbReference>
<evidence type="ECO:0000313" key="6">
    <source>
        <dbReference type="EMBL" id="GAF87919.1"/>
    </source>
</evidence>
<dbReference type="GO" id="GO:0016887">
    <property type="term" value="F:ATP hydrolysis activity"/>
    <property type="evidence" value="ECO:0007669"/>
    <property type="project" value="InterPro"/>
</dbReference>
<comment type="caution">
    <text evidence="6">The sequence shown here is derived from an EMBL/GenBank/DDBJ whole genome shotgun (WGS) entry which is preliminary data.</text>
</comment>
<dbReference type="Pfam" id="PF00004">
    <property type="entry name" value="AAA"/>
    <property type="match status" value="1"/>
</dbReference>
<dbReference type="PANTHER" id="PTHR11669">
    <property type="entry name" value="REPLICATION FACTOR C / DNA POLYMERASE III GAMMA-TAU SUBUNIT"/>
    <property type="match status" value="1"/>
</dbReference>
<dbReference type="GO" id="GO:0003689">
    <property type="term" value="F:DNA clamp loader activity"/>
    <property type="evidence" value="ECO:0007669"/>
    <property type="project" value="TreeGrafter"/>
</dbReference>
<feature type="domain" description="ATPase AAA-type core" evidence="4">
    <location>
        <begin position="4"/>
        <end position="69"/>
    </location>
</feature>
<organism evidence="6">
    <name type="scientific">marine sediment metagenome</name>
    <dbReference type="NCBI Taxonomy" id="412755"/>
    <lineage>
        <taxon>unclassified sequences</taxon>
        <taxon>metagenomes</taxon>
        <taxon>ecological metagenomes</taxon>
    </lineage>
</organism>
<dbReference type="Gene3D" id="1.10.8.60">
    <property type="match status" value="1"/>
</dbReference>
<dbReference type="AlphaFoldDB" id="X0T3V4"/>
<evidence type="ECO:0000256" key="2">
    <source>
        <dbReference type="ARBA" id="ARBA00022741"/>
    </source>
</evidence>
<dbReference type="Pfam" id="PF08542">
    <property type="entry name" value="Rep_fac_C"/>
    <property type="match status" value="1"/>
</dbReference>
<dbReference type="EMBL" id="BARS01017844">
    <property type="protein sequence ID" value="GAF87919.1"/>
    <property type="molecule type" value="Genomic_DNA"/>
</dbReference>
<dbReference type="GO" id="GO:0003677">
    <property type="term" value="F:DNA binding"/>
    <property type="evidence" value="ECO:0007669"/>
    <property type="project" value="InterPro"/>
</dbReference>
<dbReference type="GO" id="GO:0005524">
    <property type="term" value="F:ATP binding"/>
    <property type="evidence" value="ECO:0007669"/>
    <property type="project" value="UniProtKB-KW"/>
</dbReference>
<dbReference type="PANTHER" id="PTHR11669:SF20">
    <property type="entry name" value="REPLICATION FACTOR C SUBUNIT 4"/>
    <property type="match status" value="1"/>
</dbReference>
<evidence type="ECO:0000256" key="3">
    <source>
        <dbReference type="ARBA" id="ARBA00022840"/>
    </source>
</evidence>
<proteinExistence type="predicted"/>
<protein>
    <submittedName>
        <fullName evidence="6">Uncharacterized protein</fullName>
    </submittedName>
</protein>
<dbReference type="InterPro" id="IPR013748">
    <property type="entry name" value="Rep_factorC_C"/>
</dbReference>
<dbReference type="FunFam" id="1.20.272.10:FF:000029">
    <property type="entry name" value="Replication factor C small subunit"/>
    <property type="match status" value="1"/>
</dbReference>
<dbReference type="SUPFAM" id="SSF48019">
    <property type="entry name" value="post-AAA+ oligomerization domain-like"/>
    <property type="match status" value="1"/>
</dbReference>
<keyword evidence="1" id="KW-0235">DNA replication</keyword>
<gene>
    <name evidence="6" type="ORF">S01H1_29122</name>
</gene>
<name>X0T3V4_9ZZZZ</name>
<evidence type="ECO:0000256" key="1">
    <source>
        <dbReference type="ARBA" id="ARBA00022705"/>
    </source>
</evidence>
<dbReference type="GO" id="GO:0006281">
    <property type="term" value="P:DNA repair"/>
    <property type="evidence" value="ECO:0007669"/>
    <property type="project" value="TreeGrafter"/>
</dbReference>
<reference evidence="6" key="1">
    <citation type="journal article" date="2014" name="Front. Microbiol.">
        <title>High frequency of phylogenetically diverse reductive dehalogenase-homologous genes in deep subseafloor sedimentary metagenomes.</title>
        <authorList>
            <person name="Kawai M."/>
            <person name="Futagami T."/>
            <person name="Toyoda A."/>
            <person name="Takaki Y."/>
            <person name="Nishi S."/>
            <person name="Hori S."/>
            <person name="Arai W."/>
            <person name="Tsubouchi T."/>
            <person name="Morono Y."/>
            <person name="Uchiyama I."/>
            <person name="Ito T."/>
            <person name="Fujiyama A."/>
            <person name="Inagaki F."/>
            <person name="Takami H."/>
        </authorList>
    </citation>
    <scope>NUCLEOTIDE SEQUENCE</scope>
    <source>
        <strain evidence="6">Expedition CK06-06</strain>
    </source>
</reference>
<keyword evidence="3" id="KW-0067">ATP-binding</keyword>
<dbReference type="Gene3D" id="1.20.272.10">
    <property type="match status" value="1"/>
</dbReference>
<feature type="domain" description="Replication factor C C-terminal" evidence="5">
    <location>
        <begin position="138"/>
        <end position="222"/>
    </location>
</feature>
<dbReference type="SUPFAM" id="SSF52540">
    <property type="entry name" value="P-loop containing nucleoside triphosphate hydrolases"/>
    <property type="match status" value="1"/>
</dbReference>
<sequence length="227" mass="26020">KDFARVKSMSNVPFKIIFLDECDSLTKDAQQALRRTMENFTSSTRFILSCNYSSKLIDPVISRCSVFRFKNLEQNEIEKLVDNICSKENLKVDDKGKYAIFEVSNGDCRKATNILQSCASVSKEINEELIYSILSAVNPKDIKIVLETVLSGDFVNARDKLLDLMLKKGLNGLDIIKQIQKEVWSLNLDDKRKIELIDKCGEIEFRMNEGSDEFVQLETLLVNFLRK</sequence>
<dbReference type="Gene3D" id="3.40.50.300">
    <property type="entry name" value="P-loop containing nucleotide triphosphate hydrolases"/>
    <property type="match status" value="1"/>
</dbReference>
<dbReference type="InterPro" id="IPR003959">
    <property type="entry name" value="ATPase_AAA_core"/>
</dbReference>
<dbReference type="GO" id="GO:0005663">
    <property type="term" value="C:DNA replication factor C complex"/>
    <property type="evidence" value="ECO:0007669"/>
    <property type="project" value="TreeGrafter"/>
</dbReference>
<dbReference type="InterPro" id="IPR008921">
    <property type="entry name" value="DNA_pol3_clamp-load_cplx_C"/>
</dbReference>
<accession>X0T3V4</accession>
<dbReference type="InterPro" id="IPR047854">
    <property type="entry name" value="RFC_lid"/>
</dbReference>
<dbReference type="CDD" id="cd18140">
    <property type="entry name" value="HLD_clamp_RFC"/>
    <property type="match status" value="1"/>
</dbReference>
<evidence type="ECO:0000259" key="4">
    <source>
        <dbReference type="Pfam" id="PF00004"/>
    </source>
</evidence>
<evidence type="ECO:0000259" key="5">
    <source>
        <dbReference type="Pfam" id="PF08542"/>
    </source>
</evidence>
<dbReference type="InterPro" id="IPR027417">
    <property type="entry name" value="P-loop_NTPase"/>
</dbReference>
<dbReference type="GO" id="GO:0006261">
    <property type="term" value="P:DNA-templated DNA replication"/>
    <property type="evidence" value="ECO:0007669"/>
    <property type="project" value="TreeGrafter"/>
</dbReference>
<feature type="non-terminal residue" evidence="6">
    <location>
        <position position="1"/>
    </location>
</feature>
<keyword evidence="2" id="KW-0547">Nucleotide-binding</keyword>